<keyword evidence="6" id="KW-1185">Reference proteome</keyword>
<name>A0ABY6L1P2_9ARAC</name>
<dbReference type="SMART" id="SM00042">
    <property type="entry name" value="CUB"/>
    <property type="match status" value="1"/>
</dbReference>
<feature type="domain" description="CUB" evidence="4">
    <location>
        <begin position="12"/>
        <end position="111"/>
    </location>
</feature>
<accession>A0ABY6L1P2</accession>
<sequence length="313" mass="34128">MGLIRAILCPVCGGDLYASTGVIRSPRFPQTYPHYMDCIWIIHVDNGQQISLRVSTFHLESHSDCGYDYFEIKSNVFPQAYADDLVVVVSGCRPGQLSAAQHAIDMIYRWCRLHKLELSVGKYGSKTRDGVGTGVYRISGLNCAPEMRVFHVLSPHCSVFQAEALRLVNALENATTLPDHLTLGFLLDNLSVVKSVLNSKTGNHLIKRGLLMISRLNRNGNRCTIQWIKGHSGTVGNDIADTLAKQGTEALRSVCSPRSPLGSILILLDQSLPPLISADHHPAPLILLCTPVLLASPGNDPLATHPQGPPTVQ</sequence>
<dbReference type="Pfam" id="PF00431">
    <property type="entry name" value="CUB"/>
    <property type="match status" value="1"/>
</dbReference>
<dbReference type="PANTHER" id="PTHR24251">
    <property type="entry name" value="OVOCHYMASE-RELATED"/>
    <property type="match status" value="1"/>
</dbReference>
<dbReference type="InterPro" id="IPR000859">
    <property type="entry name" value="CUB_dom"/>
</dbReference>
<dbReference type="Proteomes" id="UP001235939">
    <property type="component" value="Chromosome 11"/>
</dbReference>
<dbReference type="CDD" id="cd00041">
    <property type="entry name" value="CUB"/>
    <property type="match status" value="1"/>
</dbReference>
<dbReference type="Gene3D" id="2.60.120.290">
    <property type="entry name" value="Spermadhesin, CUB domain"/>
    <property type="match status" value="1"/>
</dbReference>
<gene>
    <name evidence="5" type="ORF">LAZ67_11002068</name>
</gene>
<dbReference type="InterPro" id="IPR002156">
    <property type="entry name" value="RNaseH_domain"/>
</dbReference>
<evidence type="ECO:0000256" key="3">
    <source>
        <dbReference type="PROSITE-ProRule" id="PRU00059"/>
    </source>
</evidence>
<keyword evidence="1" id="KW-0677">Repeat</keyword>
<evidence type="ECO:0000313" key="5">
    <source>
        <dbReference type="EMBL" id="UYV74087.1"/>
    </source>
</evidence>
<evidence type="ECO:0000259" key="4">
    <source>
        <dbReference type="PROSITE" id="PS01180"/>
    </source>
</evidence>
<dbReference type="InterPro" id="IPR036397">
    <property type="entry name" value="RNaseH_sf"/>
</dbReference>
<dbReference type="Pfam" id="PF00075">
    <property type="entry name" value="RNase_H"/>
    <property type="match status" value="1"/>
</dbReference>
<dbReference type="InterPro" id="IPR035914">
    <property type="entry name" value="Sperma_CUB_dom_sf"/>
</dbReference>
<comment type="caution">
    <text evidence="3">Lacks conserved residue(s) required for the propagation of feature annotation.</text>
</comment>
<proteinExistence type="predicted"/>
<dbReference type="EMBL" id="CP092873">
    <property type="protein sequence ID" value="UYV74087.1"/>
    <property type="molecule type" value="Genomic_DNA"/>
</dbReference>
<dbReference type="PROSITE" id="PS01180">
    <property type="entry name" value="CUB"/>
    <property type="match status" value="1"/>
</dbReference>
<dbReference type="SUPFAM" id="SSF53098">
    <property type="entry name" value="Ribonuclease H-like"/>
    <property type="match status" value="1"/>
</dbReference>
<dbReference type="SUPFAM" id="SSF49854">
    <property type="entry name" value="Spermadhesin, CUB domain"/>
    <property type="match status" value="1"/>
</dbReference>
<dbReference type="CDD" id="cd09276">
    <property type="entry name" value="Rnase_HI_RT_non_LTR"/>
    <property type="match status" value="1"/>
</dbReference>
<organism evidence="5 6">
    <name type="scientific">Cordylochernes scorpioides</name>
    <dbReference type="NCBI Taxonomy" id="51811"/>
    <lineage>
        <taxon>Eukaryota</taxon>
        <taxon>Metazoa</taxon>
        <taxon>Ecdysozoa</taxon>
        <taxon>Arthropoda</taxon>
        <taxon>Chelicerata</taxon>
        <taxon>Arachnida</taxon>
        <taxon>Pseudoscorpiones</taxon>
        <taxon>Cheliferoidea</taxon>
        <taxon>Chernetidae</taxon>
        <taxon>Cordylochernes</taxon>
    </lineage>
</organism>
<evidence type="ECO:0000256" key="1">
    <source>
        <dbReference type="ARBA" id="ARBA00022737"/>
    </source>
</evidence>
<reference evidence="5 6" key="1">
    <citation type="submission" date="2022-01" db="EMBL/GenBank/DDBJ databases">
        <title>A chromosomal length assembly of Cordylochernes scorpioides.</title>
        <authorList>
            <person name="Zeh D."/>
            <person name="Zeh J."/>
        </authorList>
    </citation>
    <scope>NUCLEOTIDE SEQUENCE [LARGE SCALE GENOMIC DNA]</scope>
    <source>
        <strain evidence="5">IN4F17</strain>
        <tissue evidence="5">Whole Body</tissue>
    </source>
</reference>
<dbReference type="InterPro" id="IPR012337">
    <property type="entry name" value="RNaseH-like_sf"/>
</dbReference>
<evidence type="ECO:0000256" key="2">
    <source>
        <dbReference type="ARBA" id="ARBA00023157"/>
    </source>
</evidence>
<evidence type="ECO:0000313" key="6">
    <source>
        <dbReference type="Proteomes" id="UP001235939"/>
    </source>
</evidence>
<protein>
    <submittedName>
        <fullName evidence="5">CUBN</fullName>
    </submittedName>
</protein>
<keyword evidence="2" id="KW-1015">Disulfide bond</keyword>
<dbReference type="Gene3D" id="3.30.420.10">
    <property type="entry name" value="Ribonuclease H-like superfamily/Ribonuclease H"/>
    <property type="match status" value="1"/>
</dbReference>